<dbReference type="EMBL" id="CM041541">
    <property type="protein sequence ID" value="KAI3365969.1"/>
    <property type="molecule type" value="Genomic_DNA"/>
</dbReference>
<proteinExistence type="predicted"/>
<reference evidence="1" key="1">
    <citation type="submission" date="2022-04" db="EMBL/GenBank/DDBJ databases">
        <title>Jade perch genome.</title>
        <authorList>
            <person name="Chao B."/>
        </authorList>
    </citation>
    <scope>NUCLEOTIDE SEQUENCE</scope>
    <source>
        <strain evidence="1">CB-2022</strain>
    </source>
</reference>
<feature type="non-terminal residue" evidence="1">
    <location>
        <position position="1"/>
    </location>
</feature>
<keyword evidence="2" id="KW-1185">Reference proteome</keyword>
<gene>
    <name evidence="1" type="ORF">L3Q82_009802</name>
</gene>
<sequence>LTNARMFPLRVSFSFLVSSPSFCQSSSEAQKEAAANDSTVFTRILDGLLDGYDNRLRPGLGENVTEIKTNIFVTSFGPVSDTEMEYTIDVFFRQSWKDERLCFKGPMEMLPLNNLLASNIWTPDTFFLNGKKSIAHNMTTPNKLLRLKDDGTLLYTMRLTISAECPMQLEDFPMDAHACPLKFGSYAYPVSEVVYTWTQGAAKSVSVAEDGSRLNQYHLIGQTAGTEDIHTSRGQYTVMMAHFYLKRKIGYFVIQTYMPCFMTVILSQVSFWLNRESVPARTVFGVTTVLTMTTLSISARNSLPKVAYATAMDWFIAVCYAFVFSALIEFATVNYFTKRSWAWDGKKALEAQHPKKRDPMVLSKKPNNVCSAGVNYTPNLTKDVSISTISNTTSVQLRASETKMVDPKKTYNSVSKIDKMSRIVFPVLFGTFNLVYWATYLNREPVVKGVVTSTSGRSPSSSAPCHRGRSARRKMTIKFAAILLTLLLARGARSDLLEYGDDDEHHRDTTVNQMLVPRSHQEDATLILNNLLKEYDKTLRPDIGSKIGFQASICGTKVVPTVAAEHQTAKVSRLLITKYYTIPSATMLLFYLFSPFYQTLFALGVKPTVIDVGIYVNSIGPVSSIDMYVFLSVAGIGLRSVRKRQCKYFCWLRFADKLREYQIDIIFAQSWVDTRLRYNSSSMPILTLNSNMVGLIWLPDTIFRNSKNADSHWITTPNQLLRIWSNGKILYTLRMTINAECQLQLHNFPMDEHSCPLVFSSYGYPRDEIVYKWRRNSVETSDQKYWRLYQFDFMGLRNTTDVLTTTAGDYVVMTVYFDLSRRMGYFTIQTYIPCILTVVLSWVSFWIKSDATPARTALGITTVLTMTTLSTVARNSLPRVSYVTAMDLFVTVCFLFVFAAMIEYAMLNYYSYIVRRPPAKTQRMAYSSFNMGHTPRPMMPMGNSLFWHDYDDNCLYECLDGKDCKSFFCCYEECKEGGWKKGRIHVNIRELDSYSRVFFPTSFLLFNIVYWVSYLYL</sequence>
<comment type="caution">
    <text evidence="1">The sequence shown here is derived from an EMBL/GenBank/DDBJ whole genome shotgun (WGS) entry which is preliminary data.</text>
</comment>
<evidence type="ECO:0000313" key="1">
    <source>
        <dbReference type="EMBL" id="KAI3365969.1"/>
    </source>
</evidence>
<name>A0ACB8WDZ6_9TELE</name>
<accession>A0ACB8WDZ6</accession>
<dbReference type="Proteomes" id="UP000831701">
    <property type="component" value="Chromosome 11"/>
</dbReference>
<organism evidence="1 2">
    <name type="scientific">Scortum barcoo</name>
    <name type="common">barcoo grunter</name>
    <dbReference type="NCBI Taxonomy" id="214431"/>
    <lineage>
        <taxon>Eukaryota</taxon>
        <taxon>Metazoa</taxon>
        <taxon>Chordata</taxon>
        <taxon>Craniata</taxon>
        <taxon>Vertebrata</taxon>
        <taxon>Euteleostomi</taxon>
        <taxon>Actinopterygii</taxon>
        <taxon>Neopterygii</taxon>
        <taxon>Teleostei</taxon>
        <taxon>Neoteleostei</taxon>
        <taxon>Acanthomorphata</taxon>
        <taxon>Eupercaria</taxon>
        <taxon>Centrarchiformes</taxon>
        <taxon>Terapontoidei</taxon>
        <taxon>Terapontidae</taxon>
        <taxon>Scortum</taxon>
    </lineage>
</organism>
<evidence type="ECO:0000313" key="2">
    <source>
        <dbReference type="Proteomes" id="UP000831701"/>
    </source>
</evidence>
<protein>
    <submittedName>
        <fullName evidence="1">Uncharacterized protein</fullName>
    </submittedName>
</protein>